<dbReference type="OrthoDB" id="2376237at2"/>
<dbReference type="Gene3D" id="3.30.70.100">
    <property type="match status" value="1"/>
</dbReference>
<comment type="caution">
    <text evidence="2">The sequence shown here is derived from an EMBL/GenBank/DDBJ whole genome shotgun (WGS) entry which is preliminary data.</text>
</comment>
<dbReference type="InterPro" id="IPR011008">
    <property type="entry name" value="Dimeric_a/b-barrel"/>
</dbReference>
<dbReference type="RefSeq" id="WP_145910927.1">
    <property type="nucleotide sequence ID" value="NZ_BAAAMZ010000035.1"/>
</dbReference>
<organism evidence="2 3">
    <name type="scientific">Kitasatospora viridis</name>
    <dbReference type="NCBI Taxonomy" id="281105"/>
    <lineage>
        <taxon>Bacteria</taxon>
        <taxon>Bacillati</taxon>
        <taxon>Actinomycetota</taxon>
        <taxon>Actinomycetes</taxon>
        <taxon>Kitasatosporales</taxon>
        <taxon>Streptomycetaceae</taxon>
        <taxon>Kitasatospora</taxon>
    </lineage>
</organism>
<evidence type="ECO:0000313" key="2">
    <source>
        <dbReference type="EMBL" id="TWF72939.1"/>
    </source>
</evidence>
<evidence type="ECO:0000259" key="1">
    <source>
        <dbReference type="Pfam" id="PF11695"/>
    </source>
</evidence>
<dbReference type="EMBL" id="VIWT01000006">
    <property type="protein sequence ID" value="TWF72939.1"/>
    <property type="molecule type" value="Genomic_DNA"/>
</dbReference>
<gene>
    <name evidence="2" type="ORF">FHX73_1690</name>
</gene>
<reference evidence="2 3" key="1">
    <citation type="submission" date="2019-06" db="EMBL/GenBank/DDBJ databases">
        <title>Sequencing the genomes of 1000 actinobacteria strains.</title>
        <authorList>
            <person name="Klenk H.-P."/>
        </authorList>
    </citation>
    <scope>NUCLEOTIDE SEQUENCE [LARGE SCALE GENOMIC DNA]</scope>
    <source>
        <strain evidence="2 3">DSM 44826</strain>
    </source>
</reference>
<dbReference type="SUPFAM" id="SSF54909">
    <property type="entry name" value="Dimeric alpha+beta barrel"/>
    <property type="match status" value="1"/>
</dbReference>
<sequence length="144" mass="16301">MSEQYHLAQANILYAVDSLKSEALASFHELALDIDALARKAPGFVFRLESLFDVPEDPYMLNVSVWESMESLRDFTYRGEHADSLKIRRTWFKPPRGAPSVLWWLPAGSLPDVDESMARLGTLNAKGPTPEAFTFRRMFPPPVS</sequence>
<dbReference type="AlphaFoldDB" id="A0A561SDJ4"/>
<protein>
    <submittedName>
        <fullName evidence="2">Uncharacterized protein DUF3291</fullName>
    </submittedName>
</protein>
<proteinExistence type="predicted"/>
<keyword evidence="3" id="KW-1185">Reference proteome</keyword>
<dbReference type="Proteomes" id="UP000317940">
    <property type="component" value="Unassembled WGS sequence"/>
</dbReference>
<name>A0A561SDJ4_9ACTN</name>
<feature type="domain" description="DUF3291" evidence="1">
    <location>
        <begin position="7"/>
        <end position="137"/>
    </location>
</feature>
<accession>A0A561SDJ4</accession>
<dbReference type="InterPro" id="IPR021708">
    <property type="entry name" value="DUF3291"/>
</dbReference>
<evidence type="ECO:0000313" key="3">
    <source>
        <dbReference type="Proteomes" id="UP000317940"/>
    </source>
</evidence>
<dbReference type="Pfam" id="PF11695">
    <property type="entry name" value="DUF3291"/>
    <property type="match status" value="1"/>
</dbReference>